<evidence type="ECO:0000256" key="1">
    <source>
        <dbReference type="SAM" id="MobiDB-lite"/>
    </source>
</evidence>
<accession>L1LD87</accession>
<evidence type="ECO:0000313" key="3">
    <source>
        <dbReference type="Proteomes" id="UP000031512"/>
    </source>
</evidence>
<dbReference type="EMBL" id="ACOU01000003">
    <property type="protein sequence ID" value="EKX73291.1"/>
    <property type="molecule type" value="Genomic_DNA"/>
</dbReference>
<organism evidence="2 3">
    <name type="scientific">Theileria equi strain WA</name>
    <dbReference type="NCBI Taxonomy" id="1537102"/>
    <lineage>
        <taxon>Eukaryota</taxon>
        <taxon>Sar</taxon>
        <taxon>Alveolata</taxon>
        <taxon>Apicomplexa</taxon>
        <taxon>Aconoidasida</taxon>
        <taxon>Piroplasmida</taxon>
        <taxon>Theileriidae</taxon>
        <taxon>Theileria</taxon>
    </lineage>
</organism>
<feature type="region of interest" description="Disordered" evidence="1">
    <location>
        <begin position="1"/>
        <end position="25"/>
    </location>
</feature>
<dbReference type="KEGG" id="beq:BEWA_053460"/>
<keyword evidence="3" id="KW-1185">Reference proteome</keyword>
<dbReference type="VEuPathDB" id="PiroplasmaDB:BEWA_053460"/>
<dbReference type="AlphaFoldDB" id="L1LD87"/>
<name>L1LD87_THEEQ</name>
<gene>
    <name evidence="2" type="ORF">BEWA_053460</name>
</gene>
<reference evidence="2 3" key="1">
    <citation type="journal article" date="2012" name="BMC Genomics">
        <title>Comparative genomic analysis and phylogenetic position of Theileria equi.</title>
        <authorList>
            <person name="Kappmeyer L.S."/>
            <person name="Thiagarajan M."/>
            <person name="Herndon D.R."/>
            <person name="Ramsay J.D."/>
            <person name="Caler E."/>
            <person name="Djikeng A."/>
            <person name="Gillespie J.J."/>
            <person name="Lau A.O."/>
            <person name="Roalson E.H."/>
            <person name="Silva J.C."/>
            <person name="Silva M.G."/>
            <person name="Suarez C.E."/>
            <person name="Ueti M.W."/>
            <person name="Nene V.M."/>
            <person name="Mealey R.H."/>
            <person name="Knowles D.P."/>
            <person name="Brayton K.A."/>
        </authorList>
    </citation>
    <scope>NUCLEOTIDE SEQUENCE [LARGE SCALE GENOMIC DNA]</scope>
    <source>
        <strain evidence="2 3">WA</strain>
    </source>
</reference>
<protein>
    <submittedName>
        <fullName evidence="2">Uncharacterized protein</fullName>
    </submittedName>
</protein>
<sequence>MGGSYSKSVTIDIGKRPEGSGNKKVRQDAKGGYYYTNEVGVRVNLTVENYPDRDGSYTKLTHTPENGELGTIKHGRGFYFLRPEPTDESSVSVYYWKYDTSHEKVLLIQLGDGDPSVYYTTSSSTNGIVWKNDEHSKIKEDSLKELNKQNCLRNEAHAINISEKSESYQCPSCTKYKIDILLDREKQYYIHSFTVTKNKESPSISRFFEGDLEQTGFPFVAGMNNICVYWSSGRSSAPLLIYFFIGGYHWYSRYLGETHWEIEKSLKNSQASEKSNIPTILKKYATPKVILDASKTETGNGTYNPRRNTLTFRVSKDTVEQSYAQYIHNKDDSGSFRLKDIEHQGIPLDINSEDLLAEVSIFYWDGDNNRDKPLLIELKLQSQATYKYYQKLGKNVVWTEYSRSEETTQQLTEDPLKKKLDELYAIHFPSNLSTILGASFGSGIGGTGLGALAVWKGPALLAKLITRL</sequence>
<dbReference type="GeneID" id="15802898"/>
<proteinExistence type="predicted"/>
<evidence type="ECO:0000313" key="2">
    <source>
        <dbReference type="EMBL" id="EKX73291.1"/>
    </source>
</evidence>
<dbReference type="Proteomes" id="UP000031512">
    <property type="component" value="Unassembled WGS sequence"/>
</dbReference>
<comment type="caution">
    <text evidence="2">The sequence shown here is derived from an EMBL/GenBank/DDBJ whole genome shotgun (WGS) entry which is preliminary data.</text>
</comment>
<dbReference type="RefSeq" id="XP_004832743.1">
    <property type="nucleotide sequence ID" value="XM_004832686.1"/>
</dbReference>